<dbReference type="HAMAP" id="MF_01315">
    <property type="entry name" value="Ribosomal_uS13"/>
    <property type="match status" value="1"/>
</dbReference>
<proteinExistence type="inferred from homology"/>
<dbReference type="Gene3D" id="4.10.910.10">
    <property type="entry name" value="30s ribosomal protein s13, domain 2"/>
    <property type="match status" value="1"/>
</dbReference>
<evidence type="ECO:0000256" key="8">
    <source>
        <dbReference type="SAM" id="MobiDB-lite"/>
    </source>
</evidence>
<evidence type="ECO:0000256" key="7">
    <source>
        <dbReference type="RuleBase" id="RU003830"/>
    </source>
</evidence>
<dbReference type="SUPFAM" id="SSF46946">
    <property type="entry name" value="S13-like H2TH domain"/>
    <property type="match status" value="1"/>
</dbReference>
<dbReference type="GO" id="GO:0005829">
    <property type="term" value="C:cytosol"/>
    <property type="evidence" value="ECO:0007669"/>
    <property type="project" value="TreeGrafter"/>
</dbReference>
<dbReference type="EMBL" id="LYOS01000002">
    <property type="protein sequence ID" value="OFV68259.1"/>
    <property type="molecule type" value="Genomic_DNA"/>
</dbReference>
<evidence type="ECO:0000313" key="9">
    <source>
        <dbReference type="EMBL" id="OFV68259.1"/>
    </source>
</evidence>
<dbReference type="InterPro" id="IPR001892">
    <property type="entry name" value="Ribosomal_uS13"/>
</dbReference>
<feature type="compositionally biased region" description="Basic residues" evidence="8">
    <location>
        <begin position="125"/>
        <end position="138"/>
    </location>
</feature>
<keyword evidence="5 6" id="KW-0687">Ribonucleoprotein</keyword>
<dbReference type="InterPro" id="IPR018269">
    <property type="entry name" value="Ribosomal_uS13_CS"/>
</dbReference>
<dbReference type="AlphaFoldDB" id="A0A1F2PA57"/>
<dbReference type="PANTHER" id="PTHR10871">
    <property type="entry name" value="30S RIBOSOMAL PROTEIN S13/40S RIBOSOMAL PROTEIN S18"/>
    <property type="match status" value="1"/>
</dbReference>
<evidence type="ECO:0000313" key="10">
    <source>
        <dbReference type="Proteomes" id="UP000186940"/>
    </source>
</evidence>
<organism evidence="9 10">
    <name type="scientific">Candidatus Syntropharchaeum caldarium</name>
    <dbReference type="NCBI Taxonomy" id="1838285"/>
    <lineage>
        <taxon>Archaea</taxon>
        <taxon>Methanobacteriati</taxon>
        <taxon>Methanobacteriota</taxon>
        <taxon>Stenosarchaea group</taxon>
        <taxon>Methanomicrobia</taxon>
        <taxon>Methanosarcinales</taxon>
        <taxon>ANME-2 cluster</taxon>
        <taxon>Candidatus Syntropharchaeum</taxon>
    </lineage>
</organism>
<keyword evidence="4 6" id="KW-0689">Ribosomal protein</keyword>
<comment type="caution">
    <text evidence="9">The sequence shown here is derived from an EMBL/GenBank/DDBJ whole genome shotgun (WGS) entry which is preliminary data.</text>
</comment>
<sequence>MEDKDKIRHIVRIANTDLQGTQKVEYALTGIRGLGRRTAMVVAKAAKVDPGAVMGYLPDDAISRLKVQVEEKINDTLPVWMMNRQRDPFTGEDKHMISSDSLMTLRSDINFMKMIRCYRGIRHERGHRVRGQRTKSTGRKGSIVGVSRKKK</sequence>
<evidence type="ECO:0000256" key="5">
    <source>
        <dbReference type="ARBA" id="ARBA00023274"/>
    </source>
</evidence>
<keyword evidence="2 6" id="KW-0699">rRNA-binding</keyword>
<gene>
    <name evidence="6" type="primary">rps13</name>
    <name evidence="9" type="ORF">SCAL_000899</name>
</gene>
<dbReference type="InterPro" id="IPR019977">
    <property type="entry name" value="Ribosomal_uS13_archaeal"/>
</dbReference>
<evidence type="ECO:0000256" key="1">
    <source>
        <dbReference type="ARBA" id="ARBA00008080"/>
    </source>
</evidence>
<dbReference type="NCBIfam" id="NF003140">
    <property type="entry name" value="PRK04053.1"/>
    <property type="match status" value="1"/>
</dbReference>
<dbReference type="Pfam" id="PF00416">
    <property type="entry name" value="Ribosomal_S13"/>
    <property type="match status" value="1"/>
</dbReference>
<evidence type="ECO:0000256" key="2">
    <source>
        <dbReference type="ARBA" id="ARBA00022730"/>
    </source>
</evidence>
<dbReference type="GO" id="GO:0006412">
    <property type="term" value="P:translation"/>
    <property type="evidence" value="ECO:0007669"/>
    <property type="project" value="UniProtKB-UniRule"/>
</dbReference>
<dbReference type="Proteomes" id="UP000186940">
    <property type="component" value="Unassembled WGS sequence"/>
</dbReference>
<protein>
    <recommendedName>
        <fullName evidence="6">Small ribosomal subunit protein uS13</fullName>
    </recommendedName>
</protein>
<keyword evidence="3 6" id="KW-0694">RNA-binding</keyword>
<dbReference type="PANTHER" id="PTHR10871:SF3">
    <property type="entry name" value="SMALL RIBOSOMAL SUBUNIT PROTEIN US13"/>
    <property type="match status" value="1"/>
</dbReference>
<dbReference type="InterPro" id="IPR027437">
    <property type="entry name" value="Rbsml_uS13_C"/>
</dbReference>
<dbReference type="STRING" id="1838285.SCAL_000899"/>
<dbReference type="GO" id="GO:0015935">
    <property type="term" value="C:small ribosomal subunit"/>
    <property type="evidence" value="ECO:0007669"/>
    <property type="project" value="TreeGrafter"/>
</dbReference>
<dbReference type="Gene3D" id="1.10.8.50">
    <property type="match status" value="1"/>
</dbReference>
<dbReference type="PROSITE" id="PS50159">
    <property type="entry name" value="RIBOSOMAL_S13_2"/>
    <property type="match status" value="1"/>
</dbReference>
<name>A0A1F2PA57_9EURY</name>
<comment type="function">
    <text evidence="6">Located at the top of the head of the 30S subunit, it contacts several helices of the 16S rRNA. In the 70S ribosome it contacts the 23S rRNA (bridge B1a) and protein L5 of the 50S subunit (bridge B1b), connecting the 2 subunits; these bridges are implicated in subunit movement.</text>
</comment>
<feature type="region of interest" description="Disordered" evidence="8">
    <location>
        <begin position="125"/>
        <end position="151"/>
    </location>
</feature>
<dbReference type="FunFam" id="4.10.910.10:FF:000002">
    <property type="entry name" value="40S ribosomal protein S18"/>
    <property type="match status" value="1"/>
</dbReference>
<evidence type="ECO:0000256" key="3">
    <source>
        <dbReference type="ARBA" id="ARBA00022884"/>
    </source>
</evidence>
<evidence type="ECO:0000256" key="6">
    <source>
        <dbReference type="HAMAP-Rule" id="MF_01315"/>
    </source>
</evidence>
<dbReference type="PROSITE" id="PS00646">
    <property type="entry name" value="RIBOSOMAL_S13_1"/>
    <property type="match status" value="1"/>
</dbReference>
<dbReference type="InterPro" id="IPR010979">
    <property type="entry name" value="Ribosomal_uS13-like_H2TH"/>
</dbReference>
<keyword evidence="10" id="KW-1185">Reference proteome</keyword>
<dbReference type="PIRSF" id="PIRSF002134">
    <property type="entry name" value="Ribosomal_S13"/>
    <property type="match status" value="1"/>
</dbReference>
<comment type="similarity">
    <text evidence="1 6 7">Belongs to the universal ribosomal protein uS13 family.</text>
</comment>
<dbReference type="GO" id="GO:0019843">
    <property type="term" value="F:rRNA binding"/>
    <property type="evidence" value="ECO:0007669"/>
    <property type="project" value="UniProtKB-UniRule"/>
</dbReference>
<evidence type="ECO:0000256" key="4">
    <source>
        <dbReference type="ARBA" id="ARBA00022980"/>
    </source>
</evidence>
<accession>A0A1F2PA57</accession>
<reference evidence="9" key="1">
    <citation type="submission" date="2016-05" db="EMBL/GenBank/DDBJ databases">
        <title>Microbial consortia oxidize butane by reversing methanogenesis.</title>
        <authorList>
            <person name="Laso-Perez R."/>
            <person name="Richter M."/>
            <person name="Wegener G."/>
            <person name="Musat F."/>
        </authorList>
    </citation>
    <scope>NUCLEOTIDE SEQUENCE [LARGE SCALE GENOMIC DNA]</scope>
    <source>
        <strain evidence="9">BOX2</strain>
    </source>
</reference>
<dbReference type="NCBIfam" id="TIGR03629">
    <property type="entry name" value="uS13_arch"/>
    <property type="match status" value="1"/>
</dbReference>
<comment type="subunit">
    <text evidence="6">Part of the 30S ribosomal subunit. Forms a loose heterodimer with protein S19. Forms two bridges to the 50S subunit in the 70S ribosome.</text>
</comment>
<dbReference type="GO" id="GO:0003735">
    <property type="term" value="F:structural constituent of ribosome"/>
    <property type="evidence" value="ECO:0007669"/>
    <property type="project" value="InterPro"/>
</dbReference>